<dbReference type="Proteomes" id="UP000218690">
    <property type="component" value="Unassembled WGS sequence"/>
</dbReference>
<evidence type="ECO:0000259" key="10">
    <source>
        <dbReference type="PROSITE" id="PS50893"/>
    </source>
</evidence>
<dbReference type="InterPro" id="IPR003959">
    <property type="entry name" value="ATPase_AAA_core"/>
</dbReference>
<evidence type="ECO:0000256" key="9">
    <source>
        <dbReference type="ARBA" id="ARBA00023136"/>
    </source>
</evidence>
<comment type="subcellular location">
    <subcellularLocation>
        <location evidence="1">Cell membrane</location>
        <topology evidence="1">Peripheral membrane protein</topology>
    </subcellularLocation>
</comment>
<keyword evidence="9" id="KW-0472">Membrane</keyword>
<dbReference type="GO" id="GO:0006302">
    <property type="term" value="P:double-strand break repair"/>
    <property type="evidence" value="ECO:0007669"/>
    <property type="project" value="InterPro"/>
</dbReference>
<dbReference type="InterPro" id="IPR003593">
    <property type="entry name" value="AAA+_ATPase"/>
</dbReference>
<feature type="domain" description="ABC transporter" evidence="10">
    <location>
        <begin position="3"/>
        <end position="232"/>
    </location>
</feature>
<dbReference type="InterPro" id="IPR051535">
    <property type="entry name" value="Siderophore_ABC-ATPase"/>
</dbReference>
<dbReference type="InterPro" id="IPR003439">
    <property type="entry name" value="ABC_transporter-like_ATP-bd"/>
</dbReference>
<gene>
    <name evidence="11" type="ORF">COM45_10990</name>
</gene>
<dbReference type="InterPro" id="IPR027417">
    <property type="entry name" value="P-loop_NTPase"/>
</dbReference>
<evidence type="ECO:0000256" key="6">
    <source>
        <dbReference type="ARBA" id="ARBA00022840"/>
    </source>
</evidence>
<protein>
    <submittedName>
        <fullName evidence="11">ABC transporter</fullName>
    </submittedName>
</protein>
<keyword evidence="6" id="KW-0067">ATP-binding</keyword>
<evidence type="ECO:0000256" key="1">
    <source>
        <dbReference type="ARBA" id="ARBA00004202"/>
    </source>
</evidence>
<dbReference type="EMBL" id="NWBP01000033">
    <property type="protein sequence ID" value="PCC82217.1"/>
    <property type="molecule type" value="Genomic_DNA"/>
</dbReference>
<evidence type="ECO:0000256" key="2">
    <source>
        <dbReference type="ARBA" id="ARBA00022448"/>
    </source>
</evidence>
<keyword evidence="8" id="KW-0406">Ion transport</keyword>
<organism evidence="11 12">
    <name type="scientific">Corynebacterium accolens</name>
    <dbReference type="NCBI Taxonomy" id="38284"/>
    <lineage>
        <taxon>Bacteria</taxon>
        <taxon>Bacillati</taxon>
        <taxon>Actinomycetota</taxon>
        <taxon>Actinomycetes</taxon>
        <taxon>Mycobacteriales</taxon>
        <taxon>Corynebacteriaceae</taxon>
        <taxon>Corynebacterium</taxon>
    </lineage>
</organism>
<evidence type="ECO:0000256" key="7">
    <source>
        <dbReference type="ARBA" id="ARBA00023004"/>
    </source>
</evidence>
<dbReference type="GO" id="GO:0005524">
    <property type="term" value="F:ATP binding"/>
    <property type="evidence" value="ECO:0007669"/>
    <property type="project" value="UniProtKB-KW"/>
</dbReference>
<keyword evidence="7" id="KW-0408">Iron</keyword>
<reference evidence="11 12" key="1">
    <citation type="submission" date="2017-09" db="EMBL/GenBank/DDBJ databases">
        <title>Draft Genome Sequence of Corynebacterium accolens AH4003.</title>
        <authorList>
            <person name="Chen Y."/>
            <person name="Oosthuysen W.F."/>
            <person name="Kelley S."/>
            <person name="Horswill A."/>
        </authorList>
    </citation>
    <scope>NUCLEOTIDE SEQUENCE [LARGE SCALE GENOMIC DNA]</scope>
    <source>
        <strain evidence="11 12">AH4003</strain>
    </source>
</reference>
<evidence type="ECO:0000256" key="5">
    <source>
        <dbReference type="ARBA" id="ARBA00022741"/>
    </source>
</evidence>
<dbReference type="InterPro" id="IPR038729">
    <property type="entry name" value="Rad50/SbcC_AAA"/>
</dbReference>
<dbReference type="Pfam" id="PF13476">
    <property type="entry name" value="AAA_23"/>
    <property type="match status" value="1"/>
</dbReference>
<proteinExistence type="predicted"/>
<dbReference type="GO" id="GO:0005886">
    <property type="term" value="C:plasma membrane"/>
    <property type="evidence" value="ECO:0007669"/>
    <property type="project" value="UniProtKB-SubCell"/>
</dbReference>
<evidence type="ECO:0000256" key="4">
    <source>
        <dbReference type="ARBA" id="ARBA00022496"/>
    </source>
</evidence>
<evidence type="ECO:0000313" key="11">
    <source>
        <dbReference type="EMBL" id="PCC82217.1"/>
    </source>
</evidence>
<dbReference type="Pfam" id="PF13304">
    <property type="entry name" value="AAA_21"/>
    <property type="match status" value="1"/>
</dbReference>
<dbReference type="SMART" id="SM00382">
    <property type="entry name" value="AAA"/>
    <property type="match status" value="1"/>
</dbReference>
<evidence type="ECO:0000313" key="12">
    <source>
        <dbReference type="Proteomes" id="UP000218690"/>
    </source>
</evidence>
<keyword evidence="2" id="KW-0813">Transport</keyword>
<dbReference type="Gene3D" id="3.40.50.300">
    <property type="entry name" value="P-loop containing nucleotide triphosphate hydrolases"/>
    <property type="match status" value="2"/>
</dbReference>
<keyword evidence="4" id="KW-0410">Iron transport</keyword>
<name>A0A2A4AI47_9CORY</name>
<keyword evidence="5" id="KW-0547">Nucleotide-binding</keyword>
<evidence type="ECO:0000256" key="8">
    <source>
        <dbReference type="ARBA" id="ARBA00023065"/>
    </source>
</evidence>
<accession>A0A2A4AI47</accession>
<dbReference type="PANTHER" id="PTHR42771:SF2">
    <property type="entry name" value="IRON(3+)-HYDROXAMATE IMPORT ATP-BINDING PROTEIN FHUC"/>
    <property type="match status" value="1"/>
</dbReference>
<dbReference type="GO" id="GO:0006826">
    <property type="term" value="P:iron ion transport"/>
    <property type="evidence" value="ECO:0007669"/>
    <property type="project" value="UniProtKB-KW"/>
</dbReference>
<dbReference type="PROSITE" id="PS50893">
    <property type="entry name" value="ABC_TRANSPORTER_2"/>
    <property type="match status" value="1"/>
</dbReference>
<comment type="caution">
    <text evidence="11">The sequence shown here is derived from an EMBL/GenBank/DDBJ whole genome shotgun (WGS) entry which is preliminary data.</text>
</comment>
<dbReference type="PANTHER" id="PTHR42771">
    <property type="entry name" value="IRON(3+)-HYDROXAMATE IMPORT ATP-BINDING PROTEIN FHUC"/>
    <property type="match status" value="1"/>
</dbReference>
<keyword evidence="3" id="KW-1003">Cell membrane</keyword>
<dbReference type="AlphaFoldDB" id="A0A2A4AI47"/>
<dbReference type="SUPFAM" id="SSF52540">
    <property type="entry name" value="P-loop containing nucleoside triphosphate hydrolases"/>
    <property type="match status" value="1"/>
</dbReference>
<sequence length="239" mass="26409">MLLRSVSLKKQELDSYLLQLPMVQYLQDLPYFEFTSPVTCLVGENGAGKSTLLEAIALRLRFSPFGGRYDDAKRIRAPFRGLSAGLSCKLDENLQRGYFLRAETHESVLEAANTPDERAGRNTLPREVDLEHRSHGESVFDVLGEHIDGRGLYILDEPEAGLSVVRQMALVAEIHQAAERGAQFLIATHSPILLAVPGADIVELGDAGFERISFDAAEPVAATREFLEAPEETIKFLIT</sequence>
<dbReference type="GO" id="GO:0016887">
    <property type="term" value="F:ATP hydrolysis activity"/>
    <property type="evidence" value="ECO:0007669"/>
    <property type="project" value="InterPro"/>
</dbReference>
<evidence type="ECO:0000256" key="3">
    <source>
        <dbReference type="ARBA" id="ARBA00022475"/>
    </source>
</evidence>